<dbReference type="Proteomes" id="UP000298347">
    <property type="component" value="Unassembled WGS sequence"/>
</dbReference>
<proteinExistence type="predicted"/>
<name>A0A4Z0GV77_9BACL</name>
<gene>
    <name evidence="1" type="ORF">E4665_01805</name>
</gene>
<dbReference type="InterPro" id="IPR025063">
    <property type="entry name" value="DUF4004"/>
</dbReference>
<dbReference type="OrthoDB" id="1648298at2"/>
<accession>A0A4Z0GV77</accession>
<dbReference type="EMBL" id="SRJD01000001">
    <property type="protein sequence ID" value="TGB00437.1"/>
    <property type="molecule type" value="Genomic_DNA"/>
</dbReference>
<organism evidence="1 2">
    <name type="scientific">Sporolactobacillus shoreae</name>
    <dbReference type="NCBI Taxonomy" id="1465501"/>
    <lineage>
        <taxon>Bacteria</taxon>
        <taxon>Bacillati</taxon>
        <taxon>Bacillota</taxon>
        <taxon>Bacilli</taxon>
        <taxon>Bacillales</taxon>
        <taxon>Sporolactobacillaceae</taxon>
        <taxon>Sporolactobacillus</taxon>
    </lineage>
</organism>
<dbReference type="Pfam" id="PF13171">
    <property type="entry name" value="DUF4004"/>
    <property type="match status" value="1"/>
</dbReference>
<evidence type="ECO:0000313" key="1">
    <source>
        <dbReference type="EMBL" id="TGB00437.1"/>
    </source>
</evidence>
<protein>
    <submittedName>
        <fullName evidence="1">DUF4004 family protein</fullName>
    </submittedName>
</protein>
<sequence length="223" mass="25814">MENELITKKDLLEKTGISYGQLYRWKRKKLIPESWFIRKATYTGQETFFPKEKIMNRIAQITELKDSLSLDELASRFSPLTVKNMTMSAEEVLERSIASRASLDLFLKHGHMERMFHFPQLLSLFLLDQLLRTGKMNVSEGEGLLQVLETHGLNNFEKNSCLYFIRKMGVPFFFIVLEDSEVYFDEETHTVAQLQLQPYAERLTAIVNGRSFEEGNGEGKTNG</sequence>
<comment type="caution">
    <text evidence="1">The sequence shown here is derived from an EMBL/GenBank/DDBJ whole genome shotgun (WGS) entry which is preliminary data.</text>
</comment>
<reference evidence="1 2" key="1">
    <citation type="journal article" date="2015" name="Int. J. Syst. Evol. Microbiol.">
        <title>Sporolactobacillus shoreae sp. nov. and Sporolactobacillus spathodeae sp. nov., two spore-forming lactic acid bacteria isolated from tree barks in Thailand.</title>
        <authorList>
            <person name="Thamacharoensuk T."/>
            <person name="Kitahara M."/>
            <person name="Ohkuma M."/>
            <person name="Thongchul N."/>
            <person name="Tanasupawat S."/>
        </authorList>
    </citation>
    <scope>NUCLEOTIDE SEQUENCE [LARGE SCALE GENOMIC DNA]</scope>
    <source>
        <strain evidence="1 2">BK92</strain>
    </source>
</reference>
<keyword evidence="2" id="KW-1185">Reference proteome</keyword>
<dbReference type="AlphaFoldDB" id="A0A4Z0GV77"/>
<evidence type="ECO:0000313" key="2">
    <source>
        <dbReference type="Proteomes" id="UP000298347"/>
    </source>
</evidence>